<dbReference type="AlphaFoldDB" id="A0A2A2KA80"/>
<dbReference type="EMBL" id="LIAE01009215">
    <property type="protein sequence ID" value="PAV70709.1"/>
    <property type="molecule type" value="Genomic_DNA"/>
</dbReference>
<name>A0A2A2KA80_9BILA</name>
<gene>
    <name evidence="1" type="ORF">WR25_05346</name>
</gene>
<keyword evidence="2" id="KW-1185">Reference proteome</keyword>
<evidence type="ECO:0000313" key="1">
    <source>
        <dbReference type="EMBL" id="PAV70709.1"/>
    </source>
</evidence>
<reference evidence="1 2" key="1">
    <citation type="journal article" date="2017" name="Curr. Biol.">
        <title>Genome architecture and evolution of a unichromosomal asexual nematode.</title>
        <authorList>
            <person name="Fradin H."/>
            <person name="Zegar C."/>
            <person name="Gutwein M."/>
            <person name="Lucas J."/>
            <person name="Kovtun M."/>
            <person name="Corcoran D."/>
            <person name="Baugh L.R."/>
            <person name="Kiontke K."/>
            <person name="Gunsalus K."/>
            <person name="Fitch D.H."/>
            <person name="Piano F."/>
        </authorList>
    </citation>
    <scope>NUCLEOTIDE SEQUENCE [LARGE SCALE GENOMIC DNA]</scope>
    <source>
        <strain evidence="1">PF1309</strain>
    </source>
</reference>
<protein>
    <submittedName>
        <fullName evidence="1">Uncharacterized protein</fullName>
    </submittedName>
</protein>
<dbReference type="Proteomes" id="UP000218231">
    <property type="component" value="Unassembled WGS sequence"/>
</dbReference>
<organism evidence="1 2">
    <name type="scientific">Diploscapter pachys</name>
    <dbReference type="NCBI Taxonomy" id="2018661"/>
    <lineage>
        <taxon>Eukaryota</taxon>
        <taxon>Metazoa</taxon>
        <taxon>Ecdysozoa</taxon>
        <taxon>Nematoda</taxon>
        <taxon>Chromadorea</taxon>
        <taxon>Rhabditida</taxon>
        <taxon>Rhabditina</taxon>
        <taxon>Rhabditomorpha</taxon>
        <taxon>Rhabditoidea</taxon>
        <taxon>Rhabditidae</taxon>
        <taxon>Diploscapter</taxon>
    </lineage>
</organism>
<accession>A0A2A2KA80</accession>
<evidence type="ECO:0000313" key="2">
    <source>
        <dbReference type="Proteomes" id="UP000218231"/>
    </source>
</evidence>
<proteinExistence type="predicted"/>
<comment type="caution">
    <text evidence="1">The sequence shown here is derived from an EMBL/GenBank/DDBJ whole genome shotgun (WGS) entry which is preliminary data.</text>
</comment>
<sequence length="181" mass="19900">MEPAAKDGVERGMALVTRSGGLLWMELRQRTPNVQFGQKRHLSGGAVDSCKDPFMYGMYEIAVHVYHLWNVGGLRSDKLGRRLRHRHSNSAGECSDVAEVRIDECSAREDSNSSLSARLALLVVVFVGIDHNPGHLRTFESLPELLLSPLESDDNPGPSPGCSPSDHFHSVRVLSNLVVSE</sequence>